<dbReference type="GO" id="GO:0022857">
    <property type="term" value="F:transmembrane transporter activity"/>
    <property type="evidence" value="ECO:0007669"/>
    <property type="project" value="InterPro"/>
</dbReference>
<keyword evidence="2 5" id="KW-0812">Transmembrane</keyword>
<dbReference type="InterPro" id="IPR011701">
    <property type="entry name" value="MFS"/>
</dbReference>
<feature type="transmembrane region" description="Helical" evidence="5">
    <location>
        <begin position="372"/>
        <end position="391"/>
    </location>
</feature>
<sequence>MPEPRHPSVEGVDAASLGDVTQIQRRTVRILAAGQVLGGIAFGATVSLGALLAADISGQDALSGLATASVTLGASLCAIPLARLASKRGRRFALTLGNLLALVGIAVVLVAAASRIFPLLLVGVILIGAGNAGNLQSRFAATDLARSERRARDLGTVVWATTIGGVVGPLMLTPGEALGQAIGMPPLTGAYAFSIVAQIGAFVLYIIALRPDPLLVAQHLARGQAAHAHIVEADRPIAARYAIFAVTGSHVVMASVMAMTPVHLAHLDPTHVTTIVGFTIALHVFGMYGLSPLFGMLADRWGRVRVILLGQGLLVGALLVAALASHSQWAVLVALLLLGLGWSAATVSGAALLTESTLTAMRPRRQGLSDTIMTFSAAVGAVLAGFILGWIGYGGLALVALVVVIAVTVLSPYARRGARVDAAAVTIEPDAARDQN</sequence>
<feature type="transmembrane region" description="Helical" evidence="5">
    <location>
        <begin position="306"/>
        <end position="324"/>
    </location>
</feature>
<dbReference type="PROSITE" id="PS50850">
    <property type="entry name" value="MFS"/>
    <property type="match status" value="1"/>
</dbReference>
<feature type="transmembrane region" description="Helical" evidence="5">
    <location>
        <begin position="397"/>
        <end position="414"/>
    </location>
</feature>
<keyword evidence="4 5" id="KW-0472">Membrane</keyword>
<dbReference type="InterPro" id="IPR036259">
    <property type="entry name" value="MFS_trans_sf"/>
</dbReference>
<evidence type="ECO:0000256" key="5">
    <source>
        <dbReference type="SAM" id="Phobius"/>
    </source>
</evidence>
<feature type="transmembrane region" description="Helical" evidence="5">
    <location>
        <begin position="30"/>
        <end position="53"/>
    </location>
</feature>
<evidence type="ECO:0000259" key="6">
    <source>
        <dbReference type="PROSITE" id="PS50850"/>
    </source>
</evidence>
<reference evidence="7 8" key="1">
    <citation type="submission" date="2020-08" db="EMBL/GenBank/DDBJ databases">
        <title>Sequencing the genomes of 1000 actinobacteria strains.</title>
        <authorList>
            <person name="Klenk H.-P."/>
        </authorList>
    </citation>
    <scope>NUCLEOTIDE SEQUENCE [LARGE SCALE GENOMIC DNA]</scope>
    <source>
        <strain evidence="7 8">DSM 19600</strain>
    </source>
</reference>
<protein>
    <submittedName>
        <fullName evidence="7">MFS family permease</fullName>
    </submittedName>
</protein>
<comment type="subcellular location">
    <subcellularLocation>
        <location evidence="1">Cell membrane</location>
        <topology evidence="1">Multi-pass membrane protein</topology>
    </subcellularLocation>
</comment>
<dbReference type="PANTHER" id="PTHR23534:SF1">
    <property type="entry name" value="MAJOR FACILITATOR SUPERFAMILY PROTEIN"/>
    <property type="match status" value="1"/>
</dbReference>
<feature type="transmembrane region" description="Helical" evidence="5">
    <location>
        <begin position="191"/>
        <end position="209"/>
    </location>
</feature>
<feature type="transmembrane region" description="Helical" evidence="5">
    <location>
        <begin position="154"/>
        <end position="171"/>
    </location>
</feature>
<evidence type="ECO:0000313" key="7">
    <source>
        <dbReference type="EMBL" id="MBB4138868.1"/>
    </source>
</evidence>
<dbReference type="AlphaFoldDB" id="A0AA40SMB5"/>
<organism evidence="7 8">
    <name type="scientific">Microbacterium invictum</name>
    <dbReference type="NCBI Taxonomy" id="515415"/>
    <lineage>
        <taxon>Bacteria</taxon>
        <taxon>Bacillati</taxon>
        <taxon>Actinomycetota</taxon>
        <taxon>Actinomycetes</taxon>
        <taxon>Micrococcales</taxon>
        <taxon>Microbacteriaceae</taxon>
        <taxon>Microbacterium</taxon>
    </lineage>
</organism>
<evidence type="ECO:0000256" key="2">
    <source>
        <dbReference type="ARBA" id="ARBA00022692"/>
    </source>
</evidence>
<feature type="transmembrane region" description="Helical" evidence="5">
    <location>
        <begin position="241"/>
        <end position="260"/>
    </location>
</feature>
<dbReference type="Pfam" id="PF07690">
    <property type="entry name" value="MFS_1"/>
    <property type="match status" value="2"/>
</dbReference>
<dbReference type="PANTHER" id="PTHR23534">
    <property type="entry name" value="MFS PERMEASE"/>
    <property type="match status" value="1"/>
</dbReference>
<evidence type="ECO:0000256" key="1">
    <source>
        <dbReference type="ARBA" id="ARBA00004651"/>
    </source>
</evidence>
<dbReference type="EMBL" id="JACIFH010000001">
    <property type="protein sequence ID" value="MBB4138868.1"/>
    <property type="molecule type" value="Genomic_DNA"/>
</dbReference>
<accession>A0AA40SMB5</accession>
<gene>
    <name evidence="7" type="ORF">BKA10_000662</name>
</gene>
<proteinExistence type="predicted"/>
<dbReference type="Gene3D" id="1.20.1250.20">
    <property type="entry name" value="MFS general substrate transporter like domains"/>
    <property type="match status" value="1"/>
</dbReference>
<keyword evidence="3 5" id="KW-1133">Transmembrane helix</keyword>
<dbReference type="Proteomes" id="UP000549113">
    <property type="component" value="Unassembled WGS sequence"/>
</dbReference>
<name>A0AA40SMB5_9MICO</name>
<feature type="transmembrane region" description="Helical" evidence="5">
    <location>
        <begin position="65"/>
        <end position="85"/>
    </location>
</feature>
<dbReference type="InterPro" id="IPR020846">
    <property type="entry name" value="MFS_dom"/>
</dbReference>
<feature type="transmembrane region" description="Helical" evidence="5">
    <location>
        <begin position="330"/>
        <end position="352"/>
    </location>
</feature>
<comment type="caution">
    <text evidence="7">The sequence shown here is derived from an EMBL/GenBank/DDBJ whole genome shotgun (WGS) entry which is preliminary data.</text>
</comment>
<keyword evidence="8" id="KW-1185">Reference proteome</keyword>
<dbReference type="GO" id="GO:0005886">
    <property type="term" value="C:plasma membrane"/>
    <property type="evidence" value="ECO:0007669"/>
    <property type="project" value="UniProtKB-SubCell"/>
</dbReference>
<dbReference type="RefSeq" id="WP_183498594.1">
    <property type="nucleotide sequence ID" value="NZ_BAABCO010000003.1"/>
</dbReference>
<evidence type="ECO:0000313" key="8">
    <source>
        <dbReference type="Proteomes" id="UP000549113"/>
    </source>
</evidence>
<evidence type="ECO:0000256" key="3">
    <source>
        <dbReference type="ARBA" id="ARBA00022989"/>
    </source>
</evidence>
<feature type="transmembrane region" description="Helical" evidence="5">
    <location>
        <begin position="272"/>
        <end position="294"/>
    </location>
</feature>
<feature type="transmembrane region" description="Helical" evidence="5">
    <location>
        <begin position="92"/>
        <end position="110"/>
    </location>
</feature>
<evidence type="ECO:0000256" key="4">
    <source>
        <dbReference type="ARBA" id="ARBA00023136"/>
    </source>
</evidence>
<feature type="domain" description="Major facilitator superfamily (MFS) profile" evidence="6">
    <location>
        <begin position="27"/>
        <end position="418"/>
    </location>
</feature>
<feature type="transmembrane region" description="Helical" evidence="5">
    <location>
        <begin position="116"/>
        <end position="133"/>
    </location>
</feature>
<dbReference type="SUPFAM" id="SSF103473">
    <property type="entry name" value="MFS general substrate transporter"/>
    <property type="match status" value="1"/>
</dbReference>